<dbReference type="Pfam" id="PF11838">
    <property type="entry name" value="ERAP1_C"/>
    <property type="match status" value="1"/>
</dbReference>
<dbReference type="Proteomes" id="UP001331761">
    <property type="component" value="Unassembled WGS sequence"/>
</dbReference>
<name>A0AAN8FTG1_TRICO</name>
<gene>
    <name evidence="3" type="ORF">GCK32_018470</name>
</gene>
<dbReference type="GO" id="GO:0043171">
    <property type="term" value="P:peptide catabolic process"/>
    <property type="evidence" value="ECO:0007669"/>
    <property type="project" value="TreeGrafter"/>
</dbReference>
<sequence length="153" mass="17640">VLELFKVETVAIEKSRLLGALGCRKDVSALKSILELAMKPDQIRLQDVGSVFGTVASNHVATELVFNYFFENWERLNARFQGQLFVLKRIAGACLNVGYTEKHYNRIKDFMESHPKETADIIQFRKALDGIRVRIAWIDKHLNPLLDYFKQNQ</sequence>
<evidence type="ECO:0000313" key="4">
    <source>
        <dbReference type="Proteomes" id="UP001331761"/>
    </source>
</evidence>
<dbReference type="GO" id="GO:0005615">
    <property type="term" value="C:extracellular space"/>
    <property type="evidence" value="ECO:0007669"/>
    <property type="project" value="TreeGrafter"/>
</dbReference>
<dbReference type="InterPro" id="IPR050344">
    <property type="entry name" value="Peptidase_M1_aminopeptidases"/>
</dbReference>
<dbReference type="GO" id="GO:0005737">
    <property type="term" value="C:cytoplasm"/>
    <property type="evidence" value="ECO:0007669"/>
    <property type="project" value="TreeGrafter"/>
</dbReference>
<proteinExistence type="inferred from homology"/>
<dbReference type="EMBL" id="WIXE01019818">
    <property type="protein sequence ID" value="KAK5969728.1"/>
    <property type="molecule type" value="Genomic_DNA"/>
</dbReference>
<dbReference type="GO" id="GO:0042277">
    <property type="term" value="F:peptide binding"/>
    <property type="evidence" value="ECO:0007669"/>
    <property type="project" value="TreeGrafter"/>
</dbReference>
<dbReference type="PANTHER" id="PTHR11533">
    <property type="entry name" value="PROTEASE M1 ZINC METALLOPROTEASE"/>
    <property type="match status" value="1"/>
</dbReference>
<protein>
    <recommendedName>
        <fullName evidence="2">ERAP1-like C-terminal domain-containing protein</fullName>
    </recommendedName>
</protein>
<dbReference type="GO" id="GO:0016020">
    <property type="term" value="C:membrane"/>
    <property type="evidence" value="ECO:0007669"/>
    <property type="project" value="TreeGrafter"/>
</dbReference>
<dbReference type="GO" id="GO:0008270">
    <property type="term" value="F:zinc ion binding"/>
    <property type="evidence" value="ECO:0007669"/>
    <property type="project" value="TreeGrafter"/>
</dbReference>
<feature type="domain" description="ERAP1-like C-terminal" evidence="2">
    <location>
        <begin position="1"/>
        <end position="132"/>
    </location>
</feature>
<evidence type="ECO:0000256" key="1">
    <source>
        <dbReference type="ARBA" id="ARBA00010136"/>
    </source>
</evidence>
<accession>A0AAN8FTG1</accession>
<evidence type="ECO:0000313" key="3">
    <source>
        <dbReference type="EMBL" id="KAK5969728.1"/>
    </source>
</evidence>
<dbReference type="AlphaFoldDB" id="A0AAN8FTG1"/>
<comment type="similarity">
    <text evidence="1">Belongs to the peptidase M1 family.</text>
</comment>
<organism evidence="3 4">
    <name type="scientific">Trichostrongylus colubriformis</name>
    <name type="common">Black scour worm</name>
    <dbReference type="NCBI Taxonomy" id="6319"/>
    <lineage>
        <taxon>Eukaryota</taxon>
        <taxon>Metazoa</taxon>
        <taxon>Ecdysozoa</taxon>
        <taxon>Nematoda</taxon>
        <taxon>Chromadorea</taxon>
        <taxon>Rhabditida</taxon>
        <taxon>Rhabditina</taxon>
        <taxon>Rhabditomorpha</taxon>
        <taxon>Strongyloidea</taxon>
        <taxon>Trichostrongylidae</taxon>
        <taxon>Trichostrongylus</taxon>
    </lineage>
</organism>
<reference evidence="3 4" key="1">
    <citation type="submission" date="2019-10" db="EMBL/GenBank/DDBJ databases">
        <title>Assembly and Annotation for the nematode Trichostrongylus colubriformis.</title>
        <authorList>
            <person name="Martin J."/>
        </authorList>
    </citation>
    <scope>NUCLEOTIDE SEQUENCE [LARGE SCALE GENOMIC DNA]</scope>
    <source>
        <strain evidence="3">G859</strain>
        <tissue evidence="3">Whole worm</tissue>
    </source>
</reference>
<dbReference type="GO" id="GO:0070006">
    <property type="term" value="F:metalloaminopeptidase activity"/>
    <property type="evidence" value="ECO:0007669"/>
    <property type="project" value="TreeGrafter"/>
</dbReference>
<keyword evidence="4" id="KW-1185">Reference proteome</keyword>
<dbReference type="Gene3D" id="1.25.50.20">
    <property type="match status" value="1"/>
</dbReference>
<evidence type="ECO:0000259" key="2">
    <source>
        <dbReference type="Pfam" id="PF11838"/>
    </source>
</evidence>
<dbReference type="InterPro" id="IPR024571">
    <property type="entry name" value="ERAP1-like_C_dom"/>
</dbReference>
<dbReference type="GO" id="GO:0006508">
    <property type="term" value="P:proteolysis"/>
    <property type="evidence" value="ECO:0007669"/>
    <property type="project" value="TreeGrafter"/>
</dbReference>
<dbReference type="PANTHER" id="PTHR11533:SF299">
    <property type="entry name" value="AMINOPEPTIDASE"/>
    <property type="match status" value="1"/>
</dbReference>
<feature type="non-terminal residue" evidence="3">
    <location>
        <position position="1"/>
    </location>
</feature>
<comment type="caution">
    <text evidence="3">The sequence shown here is derived from an EMBL/GenBank/DDBJ whole genome shotgun (WGS) entry which is preliminary data.</text>
</comment>